<dbReference type="InterPro" id="IPR001466">
    <property type="entry name" value="Beta-lactam-related"/>
</dbReference>
<protein>
    <submittedName>
        <fullName evidence="2">Beta-lactamase family protein</fullName>
    </submittedName>
</protein>
<dbReference type="Pfam" id="PF00144">
    <property type="entry name" value="Beta-lactamase"/>
    <property type="match status" value="1"/>
</dbReference>
<dbReference type="AlphaFoldDB" id="A0A5N0EL25"/>
<reference evidence="2 3" key="1">
    <citation type="submission" date="2019-09" db="EMBL/GenBank/DDBJ databases">
        <authorList>
            <person name="Wang X."/>
        </authorList>
    </citation>
    <scope>NUCLEOTIDE SEQUENCE [LARGE SCALE GENOMIC DNA]</scope>
    <source>
        <strain evidence="2 3">CICC 11023</strain>
    </source>
</reference>
<comment type="caution">
    <text evidence="2">The sequence shown here is derived from an EMBL/GenBank/DDBJ whole genome shotgun (WGS) entry which is preliminary data.</text>
</comment>
<evidence type="ECO:0000313" key="3">
    <source>
        <dbReference type="Proteomes" id="UP000323876"/>
    </source>
</evidence>
<dbReference type="PANTHER" id="PTHR46825:SF7">
    <property type="entry name" value="D-ALANYL-D-ALANINE CARBOXYPEPTIDASE"/>
    <property type="match status" value="1"/>
</dbReference>
<sequence>MSAVLVGAAAFSVPPGAAVAEPESPTAQLQTYLDQLVQRVGVPGAQLVVAGDGLNAQLDSGVGDLGTGGAFPDNAQVRIASNTKTFVATVVLQLAAEQRIDLDAPVEHYLPGVVNGPGGDGNRITVRNLLQHTSGIPDYLARLNLASVADLRSPRPATELIRLGLDQPAEFAPGTSTGYSNTDFLLAGELVQRVTGQPVGLEVTRRIILPLGLRDTYWPLFPLENIIRLPHPRGYHEFDGTLIDITDIDPGWGLSDGAMVSTGADLNRFFMALLSGELLPPAQLADMQHVVPSGDPLRGDDFGLGLFHRTNACGLDIWSHGGAMNGFVVINAATPGRAVTISMNQLPDPITTVMHQADMSAVADAALCLG</sequence>
<dbReference type="Proteomes" id="UP000323876">
    <property type="component" value="Unassembled WGS sequence"/>
</dbReference>
<dbReference type="OrthoDB" id="3174977at2"/>
<evidence type="ECO:0000259" key="1">
    <source>
        <dbReference type="Pfam" id="PF00144"/>
    </source>
</evidence>
<dbReference type="Gene3D" id="3.40.710.10">
    <property type="entry name" value="DD-peptidase/beta-lactamase superfamily"/>
    <property type="match status" value="1"/>
</dbReference>
<feature type="domain" description="Beta-lactamase-related" evidence="1">
    <location>
        <begin position="30"/>
        <end position="347"/>
    </location>
</feature>
<name>A0A5N0EL25_9NOCA</name>
<proteinExistence type="predicted"/>
<dbReference type="EMBL" id="VXLC01000001">
    <property type="protein sequence ID" value="KAA8889952.1"/>
    <property type="molecule type" value="Genomic_DNA"/>
</dbReference>
<keyword evidence="3" id="KW-1185">Reference proteome</keyword>
<organism evidence="2 3">
    <name type="scientific">Nocardia colli</name>
    <dbReference type="NCBI Taxonomy" id="2545717"/>
    <lineage>
        <taxon>Bacteria</taxon>
        <taxon>Bacillati</taxon>
        <taxon>Actinomycetota</taxon>
        <taxon>Actinomycetes</taxon>
        <taxon>Mycobacteriales</taxon>
        <taxon>Nocardiaceae</taxon>
        <taxon>Nocardia</taxon>
    </lineage>
</organism>
<dbReference type="SUPFAM" id="SSF56601">
    <property type="entry name" value="beta-lactamase/transpeptidase-like"/>
    <property type="match status" value="1"/>
</dbReference>
<evidence type="ECO:0000313" key="2">
    <source>
        <dbReference type="EMBL" id="KAA8889952.1"/>
    </source>
</evidence>
<dbReference type="InterPro" id="IPR050491">
    <property type="entry name" value="AmpC-like"/>
</dbReference>
<dbReference type="InterPro" id="IPR012338">
    <property type="entry name" value="Beta-lactam/transpept-like"/>
</dbReference>
<accession>A0A5N0EL25</accession>
<dbReference type="RefSeq" id="WP_150399867.1">
    <property type="nucleotide sequence ID" value="NZ_VXLC01000001.1"/>
</dbReference>
<gene>
    <name evidence="2" type="ORF">F3087_01105</name>
</gene>
<dbReference type="PANTHER" id="PTHR46825">
    <property type="entry name" value="D-ALANYL-D-ALANINE-CARBOXYPEPTIDASE/ENDOPEPTIDASE AMPH"/>
    <property type="match status" value="1"/>
</dbReference>